<keyword evidence="2" id="KW-1185">Reference proteome</keyword>
<feature type="region of interest" description="Disordered" evidence="1">
    <location>
        <begin position="1"/>
        <end position="25"/>
    </location>
</feature>
<feature type="compositionally biased region" description="Polar residues" evidence="1">
    <location>
        <begin position="1"/>
        <end position="13"/>
    </location>
</feature>
<sequence length="331" mass="37746">MDSSMTQNVAMSSSKHHNSYIPPYHDQENQFAAGFSQSHHQSFRNHGMPDPYQYQTHQVQMQSPGIPPMHMMQSPQIHHSVQHHYSQQIQSPQIPHHQSPHMHGLQSPHQHHQPIQNQHHQSHQQHPHHQSPVMHPMYNNMHQNNVRYSMQQHQQQQQQQQMPELPYIKSPGMNRRDLKYLDSTDNKENATATGYNNGMEDNKQDNLFIDESLGIAPLNGVDETCFTDGFAGPLTSSTPMTNQFRPSTCRTKEVPHFQVPQHMNPPVIPEIQTPGEPEDKLSVIMESTREYISSSSGSSVRTGGFGFATREDLGSIPEQSTQEIDTTEALL</sequence>
<feature type="region of interest" description="Disordered" evidence="1">
    <location>
        <begin position="92"/>
        <end position="131"/>
    </location>
</feature>
<feature type="region of interest" description="Disordered" evidence="1">
    <location>
        <begin position="310"/>
        <end position="331"/>
    </location>
</feature>
<gene>
    <name evidence="3" type="primary">LOC105272991</name>
</gene>
<protein>
    <submittedName>
        <fullName evidence="3">G-box-binding factor-like</fullName>
    </submittedName>
</protein>
<dbReference type="KEGG" id="fas:105272991"/>
<dbReference type="RefSeq" id="XP_011313527.1">
    <property type="nucleotide sequence ID" value="XM_011315225.1"/>
</dbReference>
<proteinExistence type="predicted"/>
<dbReference type="OrthoDB" id="248495at2759"/>
<accession>A0A9R1UAI1</accession>
<reference evidence="3" key="1">
    <citation type="submission" date="2025-08" db="UniProtKB">
        <authorList>
            <consortium name="RefSeq"/>
        </authorList>
    </citation>
    <scope>IDENTIFICATION</scope>
    <source>
        <strain evidence="3">USDA-PBARC FA_bdor</strain>
        <tissue evidence="3">Whole organism</tissue>
    </source>
</reference>
<dbReference type="GeneID" id="105272991"/>
<organism evidence="2 3">
    <name type="scientific">Fopius arisanus</name>
    <dbReference type="NCBI Taxonomy" id="64838"/>
    <lineage>
        <taxon>Eukaryota</taxon>
        <taxon>Metazoa</taxon>
        <taxon>Ecdysozoa</taxon>
        <taxon>Arthropoda</taxon>
        <taxon>Hexapoda</taxon>
        <taxon>Insecta</taxon>
        <taxon>Pterygota</taxon>
        <taxon>Neoptera</taxon>
        <taxon>Endopterygota</taxon>
        <taxon>Hymenoptera</taxon>
        <taxon>Apocrita</taxon>
        <taxon>Ichneumonoidea</taxon>
        <taxon>Braconidae</taxon>
        <taxon>Opiinae</taxon>
        <taxon>Fopius</taxon>
    </lineage>
</organism>
<dbReference type="AlphaFoldDB" id="A0A9R1UAI1"/>
<evidence type="ECO:0000256" key="1">
    <source>
        <dbReference type="SAM" id="MobiDB-lite"/>
    </source>
</evidence>
<evidence type="ECO:0000313" key="3">
    <source>
        <dbReference type="RefSeq" id="XP_011313527.1"/>
    </source>
</evidence>
<feature type="compositionally biased region" description="Basic residues" evidence="1">
    <location>
        <begin position="120"/>
        <end position="129"/>
    </location>
</feature>
<evidence type="ECO:0000313" key="2">
    <source>
        <dbReference type="Proteomes" id="UP000694866"/>
    </source>
</evidence>
<name>A0A9R1UAI1_9HYME</name>
<feature type="non-terminal residue" evidence="3">
    <location>
        <position position="331"/>
    </location>
</feature>
<feature type="compositionally biased region" description="Low complexity" evidence="1">
    <location>
        <begin position="92"/>
        <end position="119"/>
    </location>
</feature>
<dbReference type="Proteomes" id="UP000694866">
    <property type="component" value="Unplaced"/>
</dbReference>